<keyword evidence="3" id="KW-1003">Cell membrane</keyword>
<evidence type="ECO:0000256" key="8">
    <source>
        <dbReference type="ARBA" id="ARBA00038436"/>
    </source>
</evidence>
<dbReference type="AlphaFoldDB" id="A0A485AG13"/>
<keyword evidence="12" id="KW-1185">Reference proteome</keyword>
<organism evidence="11 12">
    <name type="scientific">Kluyvera cryocrescens</name>
    <name type="common">Kluyvera citrophila</name>
    <dbReference type="NCBI Taxonomy" id="580"/>
    <lineage>
        <taxon>Bacteria</taxon>
        <taxon>Pseudomonadati</taxon>
        <taxon>Pseudomonadota</taxon>
        <taxon>Gammaproteobacteria</taxon>
        <taxon>Enterobacterales</taxon>
        <taxon>Enterobacteriaceae</taxon>
        <taxon>Kluyvera</taxon>
    </lineage>
</organism>
<sequence length="220" mass="24045">MKNLYILLMDGVYRVCIWLSGMSLLFMTFIYLVGIYARFRPDFPGWLDFLPYASTSWPEPLSQICMITFSFVGAAAAYRAGGHIAITMLVDHIPDSAKKGLRLFVDLAMLVTCLFIIRWGILGCIDAWQDIVPSLPLLTSGITHLPIPLGSFFTLLFVIEKLLCGPPNAPRAGAVRFTNGGSLRSVRDGYDVAGVCWNLCCADGGRDAGGICRWPDGGGL</sequence>
<evidence type="ECO:0000256" key="9">
    <source>
        <dbReference type="RuleBase" id="RU369079"/>
    </source>
</evidence>
<dbReference type="PANTHER" id="PTHR35011">
    <property type="entry name" value="2,3-DIKETO-L-GULONATE TRAP TRANSPORTER SMALL PERMEASE PROTEIN YIAM"/>
    <property type="match status" value="1"/>
</dbReference>
<comment type="similarity">
    <text evidence="8 9">Belongs to the TRAP transporter small permease family.</text>
</comment>
<dbReference type="Pfam" id="PF04290">
    <property type="entry name" value="DctQ"/>
    <property type="match status" value="1"/>
</dbReference>
<evidence type="ECO:0000256" key="5">
    <source>
        <dbReference type="ARBA" id="ARBA00022692"/>
    </source>
</evidence>
<feature type="transmembrane region" description="Helical" evidence="9">
    <location>
        <begin position="12"/>
        <end position="37"/>
    </location>
</feature>
<dbReference type="PANTHER" id="PTHR35011:SF11">
    <property type="entry name" value="TRAP TRANSPORTER SMALL PERMEASE PROTEIN"/>
    <property type="match status" value="1"/>
</dbReference>
<feature type="transmembrane region" description="Helical" evidence="9">
    <location>
        <begin position="141"/>
        <end position="159"/>
    </location>
</feature>
<feature type="transmembrane region" description="Helical" evidence="9">
    <location>
        <begin position="61"/>
        <end position="80"/>
    </location>
</feature>
<keyword evidence="5 9" id="KW-0812">Transmembrane</keyword>
<evidence type="ECO:0000256" key="3">
    <source>
        <dbReference type="ARBA" id="ARBA00022475"/>
    </source>
</evidence>
<dbReference type="GO" id="GO:0015740">
    <property type="term" value="P:C4-dicarboxylate transport"/>
    <property type="evidence" value="ECO:0007669"/>
    <property type="project" value="TreeGrafter"/>
</dbReference>
<dbReference type="GO" id="GO:0022857">
    <property type="term" value="F:transmembrane transporter activity"/>
    <property type="evidence" value="ECO:0007669"/>
    <property type="project" value="UniProtKB-UniRule"/>
</dbReference>
<keyword evidence="7 9" id="KW-0472">Membrane</keyword>
<name>A0A485AG13_KLUCR</name>
<dbReference type="InterPro" id="IPR055348">
    <property type="entry name" value="DctQ"/>
</dbReference>
<reference evidence="11 12" key="1">
    <citation type="submission" date="2019-03" db="EMBL/GenBank/DDBJ databases">
        <authorList>
            <consortium name="Pathogen Informatics"/>
        </authorList>
    </citation>
    <scope>NUCLEOTIDE SEQUENCE [LARGE SCALE GENOMIC DNA]</scope>
    <source>
        <strain evidence="11 12">NCTC12993</strain>
    </source>
</reference>
<accession>A0A485AG13</accession>
<evidence type="ECO:0000256" key="7">
    <source>
        <dbReference type="ARBA" id="ARBA00023136"/>
    </source>
</evidence>
<evidence type="ECO:0000313" key="12">
    <source>
        <dbReference type="Proteomes" id="UP000401081"/>
    </source>
</evidence>
<evidence type="ECO:0000313" key="11">
    <source>
        <dbReference type="EMBL" id="VFS59882.1"/>
    </source>
</evidence>
<protein>
    <recommendedName>
        <fullName evidence="9">TRAP transporter small permease protein</fullName>
    </recommendedName>
</protein>
<comment type="subcellular location">
    <subcellularLocation>
        <location evidence="1 9">Cell inner membrane</location>
        <topology evidence="1 9">Multi-pass membrane protein</topology>
    </subcellularLocation>
</comment>
<feature type="transmembrane region" description="Helical" evidence="9">
    <location>
        <begin position="101"/>
        <end position="121"/>
    </location>
</feature>
<gene>
    <name evidence="11" type="ORF">NCTC12993_01454</name>
</gene>
<dbReference type="EMBL" id="CAADJD010000014">
    <property type="protein sequence ID" value="VFS59882.1"/>
    <property type="molecule type" value="Genomic_DNA"/>
</dbReference>
<proteinExistence type="inferred from homology"/>
<evidence type="ECO:0000256" key="4">
    <source>
        <dbReference type="ARBA" id="ARBA00022519"/>
    </source>
</evidence>
<keyword evidence="2 9" id="KW-0813">Transport</keyword>
<dbReference type="InterPro" id="IPR007387">
    <property type="entry name" value="TRAP_DctQ"/>
</dbReference>
<keyword evidence="6 9" id="KW-1133">Transmembrane helix</keyword>
<evidence type="ECO:0000256" key="1">
    <source>
        <dbReference type="ARBA" id="ARBA00004429"/>
    </source>
</evidence>
<evidence type="ECO:0000256" key="2">
    <source>
        <dbReference type="ARBA" id="ARBA00022448"/>
    </source>
</evidence>
<dbReference type="GO" id="GO:0005886">
    <property type="term" value="C:plasma membrane"/>
    <property type="evidence" value="ECO:0007669"/>
    <property type="project" value="UniProtKB-SubCell"/>
</dbReference>
<feature type="domain" description="Tripartite ATP-independent periplasmic transporters DctQ component" evidence="10">
    <location>
        <begin position="54"/>
        <end position="164"/>
    </location>
</feature>
<evidence type="ECO:0000259" key="10">
    <source>
        <dbReference type="Pfam" id="PF04290"/>
    </source>
</evidence>
<comment type="function">
    <text evidence="9">Part of the tripartite ATP-independent periplasmic (TRAP) transport system.</text>
</comment>
<comment type="subunit">
    <text evidence="9">The complex comprises the extracytoplasmic solute receptor protein and the two transmembrane proteins.</text>
</comment>
<keyword evidence="4 9" id="KW-0997">Cell inner membrane</keyword>
<dbReference type="Proteomes" id="UP000401081">
    <property type="component" value="Unassembled WGS sequence"/>
</dbReference>
<evidence type="ECO:0000256" key="6">
    <source>
        <dbReference type="ARBA" id="ARBA00022989"/>
    </source>
</evidence>